<dbReference type="STRING" id="169679.CSACC_23700"/>
<dbReference type="Proteomes" id="UP000191154">
    <property type="component" value="Unassembled WGS sequence"/>
</dbReference>
<dbReference type="EMBL" id="LZYZ01000006">
    <property type="protein sequence ID" value="OOM10619.1"/>
    <property type="molecule type" value="Genomic_DNA"/>
</dbReference>
<dbReference type="SUPFAM" id="SSF53474">
    <property type="entry name" value="alpha/beta-Hydrolases"/>
    <property type="match status" value="1"/>
</dbReference>
<evidence type="ECO:0000313" key="2">
    <source>
        <dbReference type="Proteomes" id="UP000191154"/>
    </source>
</evidence>
<accession>A0A1S8N279</accession>
<dbReference type="AlphaFoldDB" id="A0A1S8N279"/>
<dbReference type="InterPro" id="IPR024499">
    <property type="entry name" value="Mbeg1-like"/>
</dbReference>
<organism evidence="1 2">
    <name type="scientific">Clostridium saccharobutylicum</name>
    <dbReference type="NCBI Taxonomy" id="169679"/>
    <lineage>
        <taxon>Bacteria</taxon>
        <taxon>Bacillati</taxon>
        <taxon>Bacillota</taxon>
        <taxon>Clostridia</taxon>
        <taxon>Eubacteriales</taxon>
        <taxon>Clostridiaceae</taxon>
        <taxon>Clostridium</taxon>
    </lineage>
</organism>
<reference evidence="1 2" key="1">
    <citation type="submission" date="2016-05" db="EMBL/GenBank/DDBJ databases">
        <title>Microbial solvent formation.</title>
        <authorList>
            <person name="Poehlein A."/>
            <person name="Montoya Solano J.D."/>
            <person name="Flitsch S."/>
            <person name="Krabben P."/>
            <person name="Duerre P."/>
            <person name="Daniel R."/>
        </authorList>
    </citation>
    <scope>NUCLEOTIDE SEQUENCE [LARGE SCALE GENOMIC DNA]</scope>
    <source>
        <strain evidence="1 2">L1-8</strain>
    </source>
</reference>
<proteinExistence type="predicted"/>
<sequence length="399" mass="45489">MSRLKNDELVLLDNLIYLDWDVDEDEELKDLIDNLLEDGELDRIINKTKNCLVSMCKSEWIKILKQIQNKPNLQDLKIIDLVNHKSGMRVACFVDSQDNCTVVFRGTATSKEWDDNGQGAYEYDTTEQKYALSYINSLNFDKIVVTGHSKGGNKAQYVTILSSKILNCVSVNGQGFSNEFINKYKDNIEKNKNKIVAINSKYDYVNCLFNGIAGEMHYIKTKFQVNPLFYHKANILLDDNGDLRQESNRGIFSKIINDFSTSIISDLPEDIRNLTIDGIISAIEFVLCHDKNNDKLIKIGGSILIMLTYGKYFKYKEAFAFSYIILQILMLPLLLWGDFIDIEETHSVELLNEVIKKISNAGDKIVNKINVIDNKFSPMSNTVSNAINTLINKLKAQEI</sequence>
<comment type="caution">
    <text evidence="1">The sequence shown here is derived from an EMBL/GenBank/DDBJ whole genome shotgun (WGS) entry which is preliminary data.</text>
</comment>
<evidence type="ECO:0000313" key="1">
    <source>
        <dbReference type="EMBL" id="OOM10619.1"/>
    </source>
</evidence>
<dbReference type="RefSeq" id="WP_077866300.1">
    <property type="nucleotide sequence ID" value="NZ_LZYZ01000006.1"/>
</dbReference>
<name>A0A1S8N279_CLOSA</name>
<gene>
    <name evidence="1" type="ORF">CLOSAC_32400</name>
</gene>
<dbReference type="Pfam" id="PF11187">
    <property type="entry name" value="Mbeg1-like"/>
    <property type="match status" value="1"/>
</dbReference>
<evidence type="ECO:0008006" key="3">
    <source>
        <dbReference type="Google" id="ProtNLM"/>
    </source>
</evidence>
<dbReference type="InterPro" id="IPR029058">
    <property type="entry name" value="AB_hydrolase_fold"/>
</dbReference>
<protein>
    <recommendedName>
        <fullName evidence="3">DUF2974 domain-containing protein</fullName>
    </recommendedName>
</protein>